<reference evidence="2" key="1">
    <citation type="submission" date="2021-05" db="EMBL/GenBank/DDBJ databases">
        <title>Whole genome sequence of Curtobacterium flaccumfaciens pv. flaccumfaciens strain CFBP 3417.</title>
        <authorList>
            <person name="Osdaghi E."/>
            <person name="Taghouti G."/>
            <person name="Portier P."/>
            <person name="Fazliarab A."/>
            <person name="Taghavi S.M."/>
            <person name="Briand M."/>
            <person name="Le-Saux M."/>
            <person name="Jacques M.-A."/>
        </authorList>
    </citation>
    <scope>NUCLEOTIDE SEQUENCE</scope>
    <source>
        <strain evidence="2">CFBP 3417</strain>
    </source>
</reference>
<protein>
    <submittedName>
        <fullName evidence="2">ASCH domain-containing protein</fullName>
    </submittedName>
</protein>
<dbReference type="Proteomes" id="UP000709437">
    <property type="component" value="Unassembled WGS sequence"/>
</dbReference>
<dbReference type="SUPFAM" id="SSF88697">
    <property type="entry name" value="PUA domain-like"/>
    <property type="match status" value="1"/>
</dbReference>
<accession>A0A9Q2ZLR1</accession>
<dbReference type="InterPro" id="IPR007374">
    <property type="entry name" value="ASCH_domain"/>
</dbReference>
<dbReference type="Pfam" id="PF04266">
    <property type="entry name" value="ASCH"/>
    <property type="match status" value="1"/>
</dbReference>
<dbReference type="Gene3D" id="2.30.130.30">
    <property type="entry name" value="Hypothetical protein"/>
    <property type="match status" value="1"/>
</dbReference>
<organism evidence="2 3">
    <name type="scientific">Curtobacterium flaccumfaciens pv. flaccumfaciens</name>
    <dbReference type="NCBI Taxonomy" id="138532"/>
    <lineage>
        <taxon>Bacteria</taxon>
        <taxon>Bacillati</taxon>
        <taxon>Actinomycetota</taxon>
        <taxon>Actinomycetes</taxon>
        <taxon>Micrococcales</taxon>
        <taxon>Microbacteriaceae</taxon>
        <taxon>Curtobacterium</taxon>
    </lineage>
</organism>
<dbReference type="RefSeq" id="WP_214562164.1">
    <property type="nucleotide sequence ID" value="NZ_JAHEWX010000002.1"/>
</dbReference>
<dbReference type="SMART" id="SM01022">
    <property type="entry name" value="ASCH"/>
    <property type="match status" value="1"/>
</dbReference>
<comment type="caution">
    <text evidence="2">The sequence shown here is derived from an EMBL/GenBank/DDBJ whole genome shotgun (WGS) entry which is preliminary data.</text>
</comment>
<sequence>MTDSDPSTVHFHQKHHEAIISGEKVTTVRWNESVRVGDATFVFDDHPTAEPLAGTITAVHQYRLDTLTAEQARQPPETDMQLFGQQLRENYYPDMPDDAVVEVAELSIKPAR</sequence>
<evidence type="ECO:0000259" key="1">
    <source>
        <dbReference type="SMART" id="SM01022"/>
    </source>
</evidence>
<evidence type="ECO:0000313" key="3">
    <source>
        <dbReference type="Proteomes" id="UP000709437"/>
    </source>
</evidence>
<name>A0A9Q2ZLR1_9MICO</name>
<dbReference type="EMBL" id="JAHEWX010000002">
    <property type="protein sequence ID" value="MBT1540754.1"/>
    <property type="molecule type" value="Genomic_DNA"/>
</dbReference>
<gene>
    <name evidence="2" type="ORF">KK103_03190</name>
</gene>
<dbReference type="InterPro" id="IPR015947">
    <property type="entry name" value="PUA-like_sf"/>
</dbReference>
<feature type="domain" description="ASCH" evidence="1">
    <location>
        <begin position="9"/>
        <end position="110"/>
    </location>
</feature>
<proteinExistence type="predicted"/>
<dbReference type="AlphaFoldDB" id="A0A9Q2ZLR1"/>
<evidence type="ECO:0000313" key="2">
    <source>
        <dbReference type="EMBL" id="MBT1540754.1"/>
    </source>
</evidence>